<comment type="caution">
    <text evidence="1">The sequence shown here is derived from an EMBL/GenBank/DDBJ whole genome shotgun (WGS) entry which is preliminary data.</text>
</comment>
<sequence>MNRSRRPGVLMSVFTTVCVYGIIFPQPNFDKIPLISEWAKRCAREAIELYNNKHDAEFQFTRVVKLNSMGCAGYNFYFTFEAKSKDPAPMYFQALVYAVIPINETKVEFCRPQP</sequence>
<reference evidence="1 2" key="1">
    <citation type="journal article" date="2021" name="Hortic Res">
        <title>High-quality reference genome and annotation aids understanding of berry development for evergreen blueberry (Vaccinium darrowii).</title>
        <authorList>
            <person name="Yu J."/>
            <person name="Hulse-Kemp A.M."/>
            <person name="Babiker E."/>
            <person name="Staton M."/>
        </authorList>
    </citation>
    <scope>NUCLEOTIDE SEQUENCE [LARGE SCALE GENOMIC DNA]</scope>
    <source>
        <strain evidence="2">cv. NJ 8807/NJ 8810</strain>
        <tissue evidence="1">Young leaf</tissue>
    </source>
</reference>
<keyword evidence="2" id="KW-1185">Reference proteome</keyword>
<proteinExistence type="predicted"/>
<evidence type="ECO:0000313" key="1">
    <source>
        <dbReference type="EMBL" id="KAH7853938.1"/>
    </source>
</evidence>
<gene>
    <name evidence="1" type="ORF">Vadar_008289</name>
</gene>
<dbReference type="EMBL" id="CM037161">
    <property type="protein sequence ID" value="KAH7853938.1"/>
    <property type="molecule type" value="Genomic_DNA"/>
</dbReference>
<name>A0ACB7YKE2_9ERIC</name>
<dbReference type="Proteomes" id="UP000828048">
    <property type="component" value="Chromosome 11"/>
</dbReference>
<evidence type="ECO:0000313" key="2">
    <source>
        <dbReference type="Proteomes" id="UP000828048"/>
    </source>
</evidence>
<accession>A0ACB7YKE2</accession>
<protein>
    <submittedName>
        <fullName evidence="1">Uncharacterized protein</fullName>
    </submittedName>
</protein>
<organism evidence="1 2">
    <name type="scientific">Vaccinium darrowii</name>
    <dbReference type="NCBI Taxonomy" id="229202"/>
    <lineage>
        <taxon>Eukaryota</taxon>
        <taxon>Viridiplantae</taxon>
        <taxon>Streptophyta</taxon>
        <taxon>Embryophyta</taxon>
        <taxon>Tracheophyta</taxon>
        <taxon>Spermatophyta</taxon>
        <taxon>Magnoliopsida</taxon>
        <taxon>eudicotyledons</taxon>
        <taxon>Gunneridae</taxon>
        <taxon>Pentapetalae</taxon>
        <taxon>asterids</taxon>
        <taxon>Ericales</taxon>
        <taxon>Ericaceae</taxon>
        <taxon>Vaccinioideae</taxon>
        <taxon>Vaccinieae</taxon>
        <taxon>Vaccinium</taxon>
    </lineage>
</organism>